<accession>A0AA86W1G3</accession>
<dbReference type="Gramene" id="rna-AYBTSS11_LOCUS28835">
    <property type="protein sequence ID" value="CAJ1976695.1"/>
    <property type="gene ID" value="gene-AYBTSS11_LOCUS28835"/>
</dbReference>
<proteinExistence type="predicted"/>
<dbReference type="Proteomes" id="UP001189624">
    <property type="component" value="Chromosome 10"/>
</dbReference>
<gene>
    <name evidence="2" type="ORF">AYBTSS11_LOCUS28835</name>
</gene>
<organism evidence="2 3">
    <name type="scientific">Sphenostylis stenocarpa</name>
    <dbReference type="NCBI Taxonomy" id="92480"/>
    <lineage>
        <taxon>Eukaryota</taxon>
        <taxon>Viridiplantae</taxon>
        <taxon>Streptophyta</taxon>
        <taxon>Embryophyta</taxon>
        <taxon>Tracheophyta</taxon>
        <taxon>Spermatophyta</taxon>
        <taxon>Magnoliopsida</taxon>
        <taxon>eudicotyledons</taxon>
        <taxon>Gunneridae</taxon>
        <taxon>Pentapetalae</taxon>
        <taxon>rosids</taxon>
        <taxon>fabids</taxon>
        <taxon>Fabales</taxon>
        <taxon>Fabaceae</taxon>
        <taxon>Papilionoideae</taxon>
        <taxon>50 kb inversion clade</taxon>
        <taxon>NPAAA clade</taxon>
        <taxon>indigoferoid/millettioid clade</taxon>
        <taxon>Phaseoleae</taxon>
        <taxon>Sphenostylis</taxon>
    </lineage>
</organism>
<feature type="region of interest" description="Disordered" evidence="1">
    <location>
        <begin position="1"/>
        <end position="23"/>
    </location>
</feature>
<protein>
    <submittedName>
        <fullName evidence="2">Uncharacterized protein</fullName>
    </submittedName>
</protein>
<dbReference type="EMBL" id="OY731407">
    <property type="protein sequence ID" value="CAJ1976695.1"/>
    <property type="molecule type" value="Genomic_DNA"/>
</dbReference>
<evidence type="ECO:0000313" key="3">
    <source>
        <dbReference type="Proteomes" id="UP001189624"/>
    </source>
</evidence>
<evidence type="ECO:0000256" key="1">
    <source>
        <dbReference type="SAM" id="MobiDB-lite"/>
    </source>
</evidence>
<evidence type="ECO:0000313" key="2">
    <source>
        <dbReference type="EMBL" id="CAJ1976695.1"/>
    </source>
</evidence>
<keyword evidence="3" id="KW-1185">Reference proteome</keyword>
<sequence length="88" mass="9635">MKVDPVTPKSVTPEPPCTEKQCSNLDLGQESHHIPQDENLTYVPSRFSDLGCGPDLPKFRRTHAAGAVQGMSFHEESDPSTPYKIVGV</sequence>
<name>A0AA86W1G3_9FABA</name>
<dbReference type="AlphaFoldDB" id="A0AA86W1G3"/>
<reference evidence="2" key="1">
    <citation type="submission" date="2023-10" db="EMBL/GenBank/DDBJ databases">
        <authorList>
            <person name="Domelevo Entfellner J.-B."/>
        </authorList>
    </citation>
    <scope>NUCLEOTIDE SEQUENCE</scope>
</reference>